<dbReference type="AlphaFoldDB" id="A0A816RKT4"/>
<name>A0A816RKT4_BRANA</name>
<reference evidence="2" key="1">
    <citation type="submission" date="2021-01" db="EMBL/GenBank/DDBJ databases">
        <authorList>
            <consortium name="Genoscope - CEA"/>
            <person name="William W."/>
        </authorList>
    </citation>
    <scope>NUCLEOTIDE SEQUENCE</scope>
</reference>
<feature type="transmembrane region" description="Helical" evidence="1">
    <location>
        <begin position="28"/>
        <end position="44"/>
    </location>
</feature>
<gene>
    <name evidence="2" type="ORF">DARMORV10_C01P41320.1</name>
</gene>
<evidence type="ECO:0000313" key="2">
    <source>
        <dbReference type="EMBL" id="CAF2076769.1"/>
    </source>
</evidence>
<dbReference type="EMBL" id="HG994365">
    <property type="protein sequence ID" value="CAF2076769.1"/>
    <property type="molecule type" value="Genomic_DNA"/>
</dbReference>
<feature type="transmembrane region" description="Helical" evidence="1">
    <location>
        <begin position="5"/>
        <end position="22"/>
    </location>
</feature>
<keyword evidence="1" id="KW-0472">Membrane</keyword>
<accession>A0A816RKT4</accession>
<organism evidence="2">
    <name type="scientific">Brassica napus</name>
    <name type="common">Rape</name>
    <dbReference type="NCBI Taxonomy" id="3708"/>
    <lineage>
        <taxon>Eukaryota</taxon>
        <taxon>Viridiplantae</taxon>
        <taxon>Streptophyta</taxon>
        <taxon>Embryophyta</taxon>
        <taxon>Tracheophyta</taxon>
        <taxon>Spermatophyta</taxon>
        <taxon>Magnoliopsida</taxon>
        <taxon>eudicotyledons</taxon>
        <taxon>Gunneridae</taxon>
        <taxon>Pentapetalae</taxon>
        <taxon>rosids</taxon>
        <taxon>malvids</taxon>
        <taxon>Brassicales</taxon>
        <taxon>Brassicaceae</taxon>
        <taxon>Brassiceae</taxon>
        <taxon>Brassica</taxon>
    </lineage>
</organism>
<dbReference type="Proteomes" id="UP001295469">
    <property type="component" value="Chromosome C01"/>
</dbReference>
<evidence type="ECO:0000256" key="1">
    <source>
        <dbReference type="SAM" id="Phobius"/>
    </source>
</evidence>
<keyword evidence="1" id="KW-1133">Transmembrane helix</keyword>
<keyword evidence="1" id="KW-0812">Transmembrane</keyword>
<protein>
    <submittedName>
        <fullName evidence="2">(rape) hypothetical protein</fullName>
    </submittedName>
</protein>
<sequence>MTCVTLLSYFVILVLLFVWLSFCSSEFFIFYFCVCVCVCVLICSY</sequence>
<proteinExistence type="predicted"/>